<reference evidence="2" key="1">
    <citation type="journal article" date="2013" name="Genome Biol. Evol.">
        <title>The genome sequence of Streptomyces lividans 66 reveals a novel tRNA-dependent peptide biosynthetic system within a metal-related genomic island.</title>
        <authorList>
            <person name="Cruz-Morales P."/>
            <person name="Vijgenboom E."/>
            <person name="Iruegas-Bocardo F."/>
            <person name="Girard G."/>
            <person name="Yanez-Guerra L.A."/>
            <person name="Ramos-Aboites H.E."/>
            <person name="Pernodet J.L."/>
            <person name="Anne J."/>
            <person name="van Wezel G.P."/>
            <person name="Barona-Gomez F."/>
        </authorList>
    </citation>
    <scope>NUCLEOTIDE SEQUENCE [LARGE SCALE GENOMIC DNA]</scope>
    <source>
        <strain evidence="2">1326</strain>
    </source>
</reference>
<dbReference type="Proteomes" id="UP000014062">
    <property type="component" value="Chromosome"/>
</dbReference>
<dbReference type="AlphaFoldDB" id="A0A7U9HCB0"/>
<proteinExistence type="predicted"/>
<organism evidence="1 2">
    <name type="scientific">Streptomyces lividans 1326</name>
    <dbReference type="NCBI Taxonomy" id="1200984"/>
    <lineage>
        <taxon>Bacteria</taxon>
        <taxon>Bacillati</taxon>
        <taxon>Actinomycetota</taxon>
        <taxon>Actinomycetes</taxon>
        <taxon>Kitasatosporales</taxon>
        <taxon>Streptomycetaceae</taxon>
        <taxon>Streptomyces</taxon>
    </lineage>
</organism>
<sequence length="52" mass="6145">MILYAISFSHGPSEHHKRLLWVPDCPLHRSSKTKRTHCPFRRWHVYPPAVAP</sequence>
<evidence type="ECO:0000313" key="1">
    <source>
        <dbReference type="EMBL" id="EOY48939.1"/>
    </source>
</evidence>
<dbReference type="EMBL" id="CM001889">
    <property type="protein sequence ID" value="EOY48939.1"/>
    <property type="molecule type" value="Genomic_DNA"/>
</dbReference>
<accession>A0A7U9HCB0</accession>
<evidence type="ECO:0000313" key="2">
    <source>
        <dbReference type="Proteomes" id="UP000014062"/>
    </source>
</evidence>
<name>A0A7U9HCB0_STRLI</name>
<protein>
    <submittedName>
        <fullName evidence="1">Uncharacterized protein</fullName>
    </submittedName>
</protein>
<gene>
    <name evidence="1" type="ORF">SLI_4228</name>
</gene>